<feature type="compositionally biased region" description="Basic and acidic residues" evidence="1">
    <location>
        <begin position="49"/>
        <end position="61"/>
    </location>
</feature>
<comment type="caution">
    <text evidence="2">The sequence shown here is derived from an EMBL/GenBank/DDBJ whole genome shotgun (WGS) entry which is preliminary data.</text>
</comment>
<keyword evidence="3" id="KW-1185">Reference proteome</keyword>
<feature type="compositionally biased region" description="Polar residues" evidence="1">
    <location>
        <begin position="86"/>
        <end position="100"/>
    </location>
</feature>
<feature type="region of interest" description="Disordered" evidence="1">
    <location>
        <begin position="253"/>
        <end position="324"/>
    </location>
</feature>
<feature type="compositionally biased region" description="Polar residues" evidence="1">
    <location>
        <begin position="359"/>
        <end position="380"/>
    </location>
</feature>
<dbReference type="Proteomes" id="UP001283361">
    <property type="component" value="Unassembled WGS sequence"/>
</dbReference>
<feature type="compositionally biased region" description="Polar residues" evidence="1">
    <location>
        <begin position="223"/>
        <end position="236"/>
    </location>
</feature>
<feature type="compositionally biased region" description="Basic and acidic residues" evidence="1">
    <location>
        <begin position="151"/>
        <end position="169"/>
    </location>
</feature>
<feature type="compositionally biased region" description="Basic and acidic residues" evidence="1">
    <location>
        <begin position="1"/>
        <end position="22"/>
    </location>
</feature>
<protein>
    <submittedName>
        <fullName evidence="2">Uncharacterized protein</fullName>
    </submittedName>
</protein>
<feature type="region of interest" description="Disordered" evidence="1">
    <location>
        <begin position="1"/>
        <end position="100"/>
    </location>
</feature>
<sequence>MSSSKSEAKSDKGTVTDIKDLQTIRSSGAVDQGLAKPTEQSPGPTTRCPCEDSKQQTDRRSGLVSSRASRLSVADTHRGSRAGERSSGQEIQQIRKQSSQICDCVKQNTGDGNIDLTAVQPNKSETFLSVVGSKYSSKLDSPIPVRSVENATKDFASKPPVRDFGETPQDRLISPSDCGSQSSDEHRRDMQLKQLQQLLHENSSKFYTPVFESGSKEQRIRPSMNQGGSGRNTFLQNKELLPDDSEIFMSRRKSYHPSPDIGYPPKSKDPKNVECNCMKEKAKRGSTDPERNSRSVSRPFESDRKSYRDISESRHSRNEDAFQASPLADQLEEWCYKKYGPKLSKGRKVADNSRKTSRQSESPAMSKTLSQSQSKAQRQSPRMADRNMASIELSVEGSRDFGAQNAMVDRKYRFNRQDSETSIEGLRTYTPSVLTEASKFEFDNGRNGDLYDATSRELTTQGNRVWNKNRWSVQPDVQEASANEKESFSKILLRTDSALPVNDNAVQTLKPPPSPADPYWDPIDCKGEVCVGKKPRSYFYRQCMLSGACQQKPKKPKDVMMIRKSEKAPITDVVYDSSLKASVTKPGELPSKRSILSVSATTDRGGERMSTSEDTKPIEINEKTKRVNFTSKLSKPPTRSPRGKLYDKYFFTTPPGGYSADVEDTDMANNSSVESPYRMRAKKQTSLVISTQPQASNVTINEASSLRTSTLEIIKNQPGVSPKVKPESFSQDAPISKDLEADQVKKEIDHSQSHPDEPAPNESTADTPVGEGSEKEEKDFPELLYTAQVYQEKKTWRKWIISRHHTLHCLHLNKSRTIVETNNDLKHLSPKTSDRGISWRSESKHGGRDRPHRQPTSGKSHSSPKKGPSAGPSLSDTGFQANEEDKAGALESKPGSPYGSPKGKGSAEKVGNKAQKKAKQS</sequence>
<feature type="compositionally biased region" description="Basic and acidic residues" evidence="1">
    <location>
        <begin position="300"/>
        <end position="320"/>
    </location>
</feature>
<feature type="compositionally biased region" description="Basic and acidic residues" evidence="1">
    <location>
        <begin position="745"/>
        <end position="757"/>
    </location>
</feature>
<feature type="region of interest" description="Disordered" evidence="1">
    <location>
        <begin position="344"/>
        <end position="385"/>
    </location>
</feature>
<feature type="region of interest" description="Disordered" evidence="1">
    <location>
        <begin position="717"/>
        <end position="736"/>
    </location>
</feature>
<organism evidence="2 3">
    <name type="scientific">Elysia crispata</name>
    <name type="common">lettuce slug</name>
    <dbReference type="NCBI Taxonomy" id="231223"/>
    <lineage>
        <taxon>Eukaryota</taxon>
        <taxon>Metazoa</taxon>
        <taxon>Spiralia</taxon>
        <taxon>Lophotrochozoa</taxon>
        <taxon>Mollusca</taxon>
        <taxon>Gastropoda</taxon>
        <taxon>Heterobranchia</taxon>
        <taxon>Euthyneura</taxon>
        <taxon>Panpulmonata</taxon>
        <taxon>Sacoglossa</taxon>
        <taxon>Placobranchoidea</taxon>
        <taxon>Plakobranchidae</taxon>
        <taxon>Elysia</taxon>
    </lineage>
</organism>
<feature type="region of interest" description="Disordered" evidence="1">
    <location>
        <begin position="206"/>
        <end position="236"/>
    </location>
</feature>
<evidence type="ECO:0000313" key="3">
    <source>
        <dbReference type="Proteomes" id="UP001283361"/>
    </source>
</evidence>
<dbReference type="AlphaFoldDB" id="A0AAE0YMX5"/>
<feature type="region of interest" description="Disordered" evidence="1">
    <location>
        <begin position="151"/>
        <end position="188"/>
    </location>
</feature>
<evidence type="ECO:0000256" key="1">
    <source>
        <dbReference type="SAM" id="MobiDB-lite"/>
    </source>
</evidence>
<gene>
    <name evidence="2" type="ORF">RRG08_047158</name>
</gene>
<feature type="compositionally biased region" description="Low complexity" evidence="1">
    <location>
        <begin position="857"/>
        <end position="875"/>
    </location>
</feature>
<dbReference type="EMBL" id="JAWDGP010005804">
    <property type="protein sequence ID" value="KAK3751885.1"/>
    <property type="molecule type" value="Genomic_DNA"/>
</dbReference>
<name>A0AAE0YMX5_9GAST</name>
<evidence type="ECO:0000313" key="2">
    <source>
        <dbReference type="EMBL" id="KAK3751885.1"/>
    </source>
</evidence>
<feature type="compositionally biased region" description="Basic and acidic residues" evidence="1">
    <location>
        <begin position="266"/>
        <end position="293"/>
    </location>
</feature>
<feature type="compositionally biased region" description="Basic and acidic residues" evidence="1">
    <location>
        <begin position="75"/>
        <end position="84"/>
    </location>
</feature>
<feature type="compositionally biased region" description="Low complexity" evidence="1">
    <location>
        <begin position="892"/>
        <end position="904"/>
    </location>
</feature>
<feature type="region of interest" description="Disordered" evidence="1">
    <location>
        <begin position="745"/>
        <end position="780"/>
    </location>
</feature>
<proteinExistence type="predicted"/>
<feature type="region of interest" description="Disordered" evidence="1">
    <location>
        <begin position="823"/>
        <end position="921"/>
    </location>
</feature>
<reference evidence="2" key="1">
    <citation type="journal article" date="2023" name="G3 (Bethesda)">
        <title>A reference genome for the long-term kleptoplast-retaining sea slug Elysia crispata morphotype clarki.</title>
        <authorList>
            <person name="Eastman K.E."/>
            <person name="Pendleton A.L."/>
            <person name="Shaikh M.A."/>
            <person name="Suttiyut T."/>
            <person name="Ogas R."/>
            <person name="Tomko P."/>
            <person name="Gavelis G."/>
            <person name="Widhalm J.R."/>
            <person name="Wisecaver J.H."/>
        </authorList>
    </citation>
    <scope>NUCLEOTIDE SEQUENCE</scope>
    <source>
        <strain evidence="2">ECLA1</strain>
    </source>
</reference>
<accession>A0AAE0YMX5</accession>